<reference evidence="4 5" key="1">
    <citation type="submission" date="2016-12" db="EMBL/GenBank/DDBJ databases">
        <title>Diversity of luminous bacteria.</title>
        <authorList>
            <person name="Yoshizawa S."/>
            <person name="Kogure K."/>
        </authorList>
    </citation>
    <scope>NUCLEOTIDE SEQUENCE [LARGE SCALE GENOMIC DNA]</scope>
    <source>
        <strain evidence="4 5">LC1-200</strain>
    </source>
</reference>
<dbReference type="EMBL" id="MSCJ01000001">
    <property type="protein sequence ID" value="PQJ66538.1"/>
    <property type="molecule type" value="Genomic_DNA"/>
</dbReference>
<dbReference type="OrthoDB" id="9771084at2"/>
<evidence type="ECO:0000256" key="2">
    <source>
        <dbReference type="ARBA" id="ARBA00023002"/>
    </source>
</evidence>
<dbReference type="Pfam" id="PF00107">
    <property type="entry name" value="ADH_zinc_N"/>
    <property type="match status" value="1"/>
</dbReference>
<dbReference type="SUPFAM" id="SSF50129">
    <property type="entry name" value="GroES-like"/>
    <property type="match status" value="1"/>
</dbReference>
<dbReference type="InterPro" id="IPR013149">
    <property type="entry name" value="ADH-like_C"/>
</dbReference>
<dbReference type="Gene3D" id="3.90.180.10">
    <property type="entry name" value="Medium-chain alcohol dehydrogenases, catalytic domain"/>
    <property type="match status" value="1"/>
</dbReference>
<evidence type="ECO:0000259" key="3">
    <source>
        <dbReference type="SMART" id="SM00829"/>
    </source>
</evidence>
<protein>
    <submittedName>
        <fullName evidence="4">Dehydrogenase</fullName>
    </submittedName>
</protein>
<evidence type="ECO:0000313" key="5">
    <source>
        <dbReference type="Proteomes" id="UP000238730"/>
    </source>
</evidence>
<dbReference type="InterPro" id="IPR013154">
    <property type="entry name" value="ADH-like_N"/>
</dbReference>
<comment type="caution">
    <text evidence="4">The sequence shown here is derived from an EMBL/GenBank/DDBJ whole genome shotgun (WGS) entry which is preliminary data.</text>
</comment>
<dbReference type="GO" id="GO:0070402">
    <property type="term" value="F:NADPH binding"/>
    <property type="evidence" value="ECO:0007669"/>
    <property type="project" value="TreeGrafter"/>
</dbReference>
<dbReference type="InterPro" id="IPR020843">
    <property type="entry name" value="ER"/>
</dbReference>
<dbReference type="PANTHER" id="PTHR48106:SF7">
    <property type="entry name" value="DEHYDROGENASE, ZINC-CONTAINING, PUTATIVE (AFU_ORTHOLOGUE AFUA_5G10220)-RELATED"/>
    <property type="match status" value="1"/>
</dbReference>
<dbReference type="PANTHER" id="PTHR48106">
    <property type="entry name" value="QUINONE OXIDOREDUCTASE PIG3-RELATED"/>
    <property type="match status" value="1"/>
</dbReference>
<dbReference type="InterPro" id="IPR011032">
    <property type="entry name" value="GroES-like_sf"/>
</dbReference>
<feature type="domain" description="Enoyl reductase (ER)" evidence="3">
    <location>
        <begin position="11"/>
        <end position="322"/>
    </location>
</feature>
<keyword evidence="2" id="KW-0560">Oxidoreductase</keyword>
<evidence type="ECO:0000313" key="4">
    <source>
        <dbReference type="EMBL" id="PQJ66538.1"/>
    </source>
</evidence>
<dbReference type="SUPFAM" id="SSF51735">
    <property type="entry name" value="NAD(P)-binding Rossmann-fold domains"/>
    <property type="match status" value="1"/>
</dbReference>
<sequence length="326" mass="34784">MKAWMLKQPNGISALSLEETDTPTPSADEICIKVAAVGLNPMDYKLTEWGYATWNYPQIIGLDVAGTVESIGENVKQFSIGDRVIFFADPRTAGGFAEYACVKASAASRIPLTLSFTDAAALPCAGYSAWIAVHDKLQVQKGQRIAITGAGGGVGGFAAQLAKKAGATVYAIAERQHHQRLLSYGLDAVLSPEQNVALEIINLTEDQMLHGVIDCVSARSGSLMSALIRYNGHIVMVADQFTQVPLLATTKALSIHEVALHGTYAHGAPEHIAHLADIGNKLSELVADGELKSMVEKIVPFTKLPDALIGIQNKKHSGKVIVYVNP</sequence>
<evidence type="ECO:0000256" key="1">
    <source>
        <dbReference type="ARBA" id="ARBA00022857"/>
    </source>
</evidence>
<organism evidence="4 5">
    <name type="scientific">Photobacterium angustum</name>
    <dbReference type="NCBI Taxonomy" id="661"/>
    <lineage>
        <taxon>Bacteria</taxon>
        <taxon>Pseudomonadati</taxon>
        <taxon>Pseudomonadota</taxon>
        <taxon>Gammaproteobacteria</taxon>
        <taxon>Vibrionales</taxon>
        <taxon>Vibrionaceae</taxon>
        <taxon>Photobacterium</taxon>
    </lineage>
</organism>
<dbReference type="Proteomes" id="UP000238730">
    <property type="component" value="Unassembled WGS sequence"/>
</dbReference>
<accession>A0A2S7VXH6</accession>
<dbReference type="GO" id="GO:0035925">
    <property type="term" value="F:mRNA 3'-UTR AU-rich region binding"/>
    <property type="evidence" value="ECO:0007669"/>
    <property type="project" value="TreeGrafter"/>
</dbReference>
<dbReference type="GO" id="GO:0005829">
    <property type="term" value="C:cytosol"/>
    <property type="evidence" value="ECO:0007669"/>
    <property type="project" value="TreeGrafter"/>
</dbReference>
<dbReference type="InterPro" id="IPR036291">
    <property type="entry name" value="NAD(P)-bd_dom_sf"/>
</dbReference>
<dbReference type="AlphaFoldDB" id="A0A2S7VXH6"/>
<dbReference type="GO" id="GO:0003960">
    <property type="term" value="F:quinone reductase (NADPH) activity"/>
    <property type="evidence" value="ECO:0007669"/>
    <property type="project" value="TreeGrafter"/>
</dbReference>
<proteinExistence type="predicted"/>
<dbReference type="RefSeq" id="WP_105059894.1">
    <property type="nucleotide sequence ID" value="NZ_MSCJ01000001.1"/>
</dbReference>
<dbReference type="Gene3D" id="3.40.50.720">
    <property type="entry name" value="NAD(P)-binding Rossmann-like Domain"/>
    <property type="match status" value="1"/>
</dbReference>
<keyword evidence="1" id="KW-0521">NADP</keyword>
<dbReference type="SMART" id="SM00829">
    <property type="entry name" value="PKS_ER"/>
    <property type="match status" value="1"/>
</dbReference>
<name>A0A2S7VXH6_PHOAN</name>
<dbReference type="Pfam" id="PF08240">
    <property type="entry name" value="ADH_N"/>
    <property type="match status" value="1"/>
</dbReference>
<gene>
    <name evidence="4" type="ORF">BTO08_03390</name>
</gene>